<evidence type="ECO:0000313" key="1">
    <source>
        <dbReference type="EMBL" id="GLS68141.1"/>
    </source>
</evidence>
<gene>
    <name evidence="1" type="ORF">GCM10007890_01530</name>
</gene>
<sequence>MEGKGTILAPGTKPTKVSYELLLGGSPSRVIAHGTLHVRFSALERMWLKSAVTLRLASGHRIGISILEMKSVKASFKVVDEVPR</sequence>
<protein>
    <submittedName>
        <fullName evidence="1">Uncharacterized protein</fullName>
    </submittedName>
</protein>
<dbReference type="AlphaFoldDB" id="A0AA37WPE5"/>
<organism evidence="1 2">
    <name type="scientific">Methylobacterium tardum</name>
    <dbReference type="NCBI Taxonomy" id="374432"/>
    <lineage>
        <taxon>Bacteria</taxon>
        <taxon>Pseudomonadati</taxon>
        <taxon>Pseudomonadota</taxon>
        <taxon>Alphaproteobacteria</taxon>
        <taxon>Hyphomicrobiales</taxon>
        <taxon>Methylobacteriaceae</taxon>
        <taxon>Methylobacterium</taxon>
    </lineage>
</organism>
<keyword evidence="2" id="KW-1185">Reference proteome</keyword>
<dbReference type="EMBL" id="BSPL01000004">
    <property type="protein sequence ID" value="GLS68141.1"/>
    <property type="molecule type" value="Genomic_DNA"/>
</dbReference>
<accession>A0AA37WPE5</accession>
<evidence type="ECO:0000313" key="2">
    <source>
        <dbReference type="Proteomes" id="UP001157440"/>
    </source>
</evidence>
<reference evidence="2" key="1">
    <citation type="journal article" date="2019" name="Int. J. Syst. Evol. Microbiol.">
        <title>The Global Catalogue of Microorganisms (GCM) 10K type strain sequencing project: providing services to taxonomists for standard genome sequencing and annotation.</title>
        <authorList>
            <consortium name="The Broad Institute Genomics Platform"/>
            <consortium name="The Broad Institute Genome Sequencing Center for Infectious Disease"/>
            <person name="Wu L."/>
            <person name="Ma J."/>
        </authorList>
    </citation>
    <scope>NUCLEOTIDE SEQUENCE [LARGE SCALE GENOMIC DNA]</scope>
    <source>
        <strain evidence="2">NBRC 103632</strain>
    </source>
</reference>
<comment type="caution">
    <text evidence="1">The sequence shown here is derived from an EMBL/GenBank/DDBJ whole genome shotgun (WGS) entry which is preliminary data.</text>
</comment>
<dbReference type="Proteomes" id="UP001157440">
    <property type="component" value="Unassembled WGS sequence"/>
</dbReference>
<proteinExistence type="predicted"/>
<name>A0AA37WPE5_9HYPH</name>